<proteinExistence type="predicted"/>
<keyword evidence="7" id="KW-1185">Reference proteome</keyword>
<feature type="region of interest" description="Disordered" evidence="4">
    <location>
        <begin position="1"/>
        <end position="171"/>
    </location>
</feature>
<evidence type="ECO:0000313" key="7">
    <source>
        <dbReference type="Proteomes" id="UP000694557"/>
    </source>
</evidence>
<evidence type="ECO:0000313" key="6">
    <source>
        <dbReference type="Ensembl" id="ENSOKIP00005002653.1"/>
    </source>
</evidence>
<dbReference type="InterPro" id="IPR011421">
    <property type="entry name" value="BCNT-C"/>
</dbReference>
<dbReference type="GeneTree" id="ENSGT00390000018141"/>
<dbReference type="PANTHER" id="PTHR48407:SF1">
    <property type="entry name" value="CRANIOFACIAL DEVELOPMENT PROTEIN 1"/>
    <property type="match status" value="1"/>
</dbReference>
<evidence type="ECO:0000256" key="1">
    <source>
        <dbReference type="ARBA" id="ARBA00019033"/>
    </source>
</evidence>
<feature type="compositionally biased region" description="Basic and acidic residues" evidence="4">
    <location>
        <begin position="147"/>
        <end position="170"/>
    </location>
</feature>
<name>A0A8C7EZS9_ONCKI</name>
<feature type="compositionally biased region" description="Low complexity" evidence="4">
    <location>
        <begin position="1"/>
        <end position="14"/>
    </location>
</feature>
<sequence>MMNYSDYDSDGYSSNEDQDYVPSDDNLSEDDMNECVKEDGLEGVDHSSQQSDNVTKKKKKKGQDIGMRKRKKGGLKLEETEQDGNVEEQEEEGEFSDSRPMKEVDEEKKKKKADDLWASFLSDVGPKSKPSIPSPQSTTKQQAAPTDRPKKSTEAPSERHHLEHKSKEPSKVTITKVFDFAGEEVRVTKEVDADSKEAKCFLKSKEETPDVWTIPSRPEPSSLAPGPRGPACSPHGHRHLEELSTLPGDTVRTFLKLKHLCEAQNGSHVKRPAGMGSILNRLGGKKQKMSTLEKSKMDWDAFKDEEGIGDELAIHNRGKEGYVERKNFLQRVDHRQFEQEKKYLASGLPMCLEWPDSTCYLLFLDLRQISHSQSTHSTLITPPSVPGPACDPNHLDSDP</sequence>
<evidence type="ECO:0000256" key="3">
    <source>
        <dbReference type="RuleBase" id="RU363092"/>
    </source>
</evidence>
<accession>A0A8C7EZS9</accession>
<evidence type="ECO:0000259" key="5">
    <source>
        <dbReference type="PROSITE" id="PS51279"/>
    </source>
</evidence>
<feature type="region of interest" description="Disordered" evidence="4">
    <location>
        <begin position="211"/>
        <end position="238"/>
    </location>
</feature>
<gene>
    <name evidence="6" type="primary">CFDP1</name>
    <name evidence="6" type="synonym">LOC109889325</name>
</gene>
<dbReference type="PANTHER" id="PTHR48407">
    <property type="entry name" value="CRANIOFACIAL DEVELOPMENT PROTEIN 1"/>
    <property type="match status" value="1"/>
</dbReference>
<comment type="function">
    <text evidence="3">May play a role during embryogenesis.</text>
</comment>
<dbReference type="PROSITE" id="PS51279">
    <property type="entry name" value="BCNT_C"/>
    <property type="match status" value="1"/>
</dbReference>
<reference evidence="6" key="1">
    <citation type="submission" date="2025-08" db="UniProtKB">
        <authorList>
            <consortium name="Ensembl"/>
        </authorList>
    </citation>
    <scope>IDENTIFICATION</scope>
</reference>
<keyword evidence="3" id="KW-0217">Developmental protein</keyword>
<keyword evidence="3" id="KW-0995">Kinetochore</keyword>
<dbReference type="GO" id="GO:0000776">
    <property type="term" value="C:kinetochore"/>
    <property type="evidence" value="ECO:0007669"/>
    <property type="project" value="UniProtKB-KW"/>
</dbReference>
<feature type="domain" description="BCNT-C" evidence="5">
    <location>
        <begin position="269"/>
        <end position="350"/>
    </location>
</feature>
<dbReference type="Ensembl" id="ENSOKIT00005002789.1">
    <property type="protein sequence ID" value="ENSOKIP00005002653.1"/>
    <property type="gene ID" value="ENSOKIG00005001268.1"/>
</dbReference>
<feature type="compositionally biased region" description="Basic and acidic residues" evidence="4">
    <location>
        <begin position="34"/>
        <end position="45"/>
    </location>
</feature>
<dbReference type="Pfam" id="PF07572">
    <property type="entry name" value="BCNT"/>
    <property type="match status" value="1"/>
</dbReference>
<dbReference type="InterPro" id="IPR027124">
    <property type="entry name" value="Swc5/CFDP1/2"/>
</dbReference>
<protein>
    <recommendedName>
        <fullName evidence="1 3">Craniofacial development protein 1</fullName>
    </recommendedName>
    <alternativeName>
        <fullName evidence="2 3">Bucentaur</fullName>
    </alternativeName>
</protein>
<evidence type="ECO:0000256" key="4">
    <source>
        <dbReference type="SAM" id="MobiDB-lite"/>
    </source>
</evidence>
<organism evidence="6 7">
    <name type="scientific">Oncorhynchus kisutch</name>
    <name type="common">Coho salmon</name>
    <name type="synonym">Salmo kisutch</name>
    <dbReference type="NCBI Taxonomy" id="8019"/>
    <lineage>
        <taxon>Eukaryota</taxon>
        <taxon>Metazoa</taxon>
        <taxon>Chordata</taxon>
        <taxon>Craniata</taxon>
        <taxon>Vertebrata</taxon>
        <taxon>Euteleostomi</taxon>
        <taxon>Actinopterygii</taxon>
        <taxon>Neopterygii</taxon>
        <taxon>Teleostei</taxon>
        <taxon>Protacanthopterygii</taxon>
        <taxon>Salmoniformes</taxon>
        <taxon>Salmonidae</taxon>
        <taxon>Salmoninae</taxon>
        <taxon>Oncorhynchus</taxon>
    </lineage>
</organism>
<feature type="compositionally biased region" description="Acidic residues" evidence="4">
    <location>
        <begin position="80"/>
        <end position="95"/>
    </location>
</feature>
<dbReference type="GO" id="GO:0000812">
    <property type="term" value="C:Swr1 complex"/>
    <property type="evidence" value="ECO:0007669"/>
    <property type="project" value="TreeGrafter"/>
</dbReference>
<comment type="subcellular location">
    <subcellularLocation>
        <location evidence="3">Chromosome</location>
        <location evidence="3">Centromere</location>
        <location evidence="3">Kinetochore</location>
    </subcellularLocation>
</comment>
<feature type="compositionally biased region" description="Basic and acidic residues" evidence="4">
    <location>
        <begin position="96"/>
        <end position="115"/>
    </location>
</feature>
<dbReference type="Proteomes" id="UP000694557">
    <property type="component" value="Unassembled WGS sequence"/>
</dbReference>
<reference evidence="6" key="2">
    <citation type="submission" date="2025-09" db="UniProtKB">
        <authorList>
            <consortium name="Ensembl"/>
        </authorList>
    </citation>
    <scope>IDENTIFICATION</scope>
</reference>
<feature type="compositionally biased region" description="Low complexity" evidence="4">
    <location>
        <begin position="127"/>
        <end position="142"/>
    </location>
</feature>
<keyword evidence="3" id="KW-0158">Chromosome</keyword>
<feature type="region of interest" description="Disordered" evidence="4">
    <location>
        <begin position="376"/>
        <end position="399"/>
    </location>
</feature>
<evidence type="ECO:0000256" key="2">
    <source>
        <dbReference type="ARBA" id="ARBA00030244"/>
    </source>
</evidence>
<dbReference type="AlphaFoldDB" id="A0A8C7EZS9"/>